<accession>A0A6J0BVI1</accession>
<dbReference type="CTD" id="37083"/>
<dbReference type="SUPFAM" id="SSF57850">
    <property type="entry name" value="RING/U-box"/>
    <property type="match status" value="1"/>
</dbReference>
<gene>
    <name evidence="8" type="primary">LOC107223311</name>
</gene>
<evidence type="ECO:0000256" key="3">
    <source>
        <dbReference type="PROSITE-ProRule" id="PRU00175"/>
    </source>
</evidence>
<evidence type="ECO:0000313" key="7">
    <source>
        <dbReference type="Proteomes" id="UP000829291"/>
    </source>
</evidence>
<dbReference type="Proteomes" id="UP000829291">
    <property type="component" value="Chromosome 1"/>
</dbReference>
<evidence type="ECO:0000256" key="1">
    <source>
        <dbReference type="ARBA" id="ARBA00022771"/>
    </source>
</evidence>
<dbReference type="GO" id="GO:0005634">
    <property type="term" value="C:nucleus"/>
    <property type="evidence" value="ECO:0007669"/>
    <property type="project" value="TreeGrafter"/>
</dbReference>
<feature type="region of interest" description="Disordered" evidence="5">
    <location>
        <begin position="283"/>
        <end position="321"/>
    </location>
</feature>
<dbReference type="KEGG" id="nlo:107223311"/>
<keyword evidence="1 3" id="KW-0863">Zinc-finger</keyword>
<dbReference type="InterPro" id="IPR052639">
    <property type="entry name" value="TRAIP_ubiq-protein_ligase"/>
</dbReference>
<evidence type="ECO:0000313" key="8">
    <source>
        <dbReference type="RefSeq" id="XP_015518445.1"/>
    </source>
</evidence>
<dbReference type="InParanoid" id="A0A6J0BVI1"/>
<dbReference type="SMART" id="SM00184">
    <property type="entry name" value="RING"/>
    <property type="match status" value="1"/>
</dbReference>
<dbReference type="GO" id="GO:0090734">
    <property type="term" value="C:site of DNA damage"/>
    <property type="evidence" value="ECO:0007669"/>
    <property type="project" value="TreeGrafter"/>
</dbReference>
<organism evidence="8">
    <name type="scientific">Neodiprion lecontei</name>
    <name type="common">Redheaded pine sawfly</name>
    <dbReference type="NCBI Taxonomy" id="441921"/>
    <lineage>
        <taxon>Eukaryota</taxon>
        <taxon>Metazoa</taxon>
        <taxon>Ecdysozoa</taxon>
        <taxon>Arthropoda</taxon>
        <taxon>Hexapoda</taxon>
        <taxon>Insecta</taxon>
        <taxon>Pterygota</taxon>
        <taxon>Neoptera</taxon>
        <taxon>Endopterygota</taxon>
        <taxon>Hymenoptera</taxon>
        <taxon>Tenthredinoidea</taxon>
        <taxon>Diprionidae</taxon>
        <taxon>Diprioninae</taxon>
        <taxon>Neodiprion</taxon>
    </lineage>
</organism>
<keyword evidence="1 3" id="KW-0479">Metal-binding</keyword>
<dbReference type="Gene3D" id="3.30.40.10">
    <property type="entry name" value="Zinc/RING finger domain, C3HC4 (zinc finger)"/>
    <property type="match status" value="1"/>
</dbReference>
<dbReference type="GeneID" id="107223311"/>
<evidence type="ECO:0000256" key="4">
    <source>
        <dbReference type="SAM" id="Coils"/>
    </source>
</evidence>
<sequence>MNITCCICAELLVPSDDVTFTPCGHFFHFVCVTHWLERSKTCPQCRTKVTEKTIHRAYFNFSNTDTNREDVGQLHSKIDSLKFEIKLKDLDIKNCGEENAKFKAQNTGLRAEVKKLEVEIEKHRSAIYALKEQAKYLKEKSSDADAAQKEVVRLKACLQQCHHIQTLITGSQVEVDKMLSESHDRESLVTYLSIMKREMSCSLQRRKEIRERVRKLQEELLVVKSERNDLMRKETKFRQLEANLSHCENEKKSLELKLDEIKKQLASNTTLRTSEDIQRYIAESPAPESMKASKKRATVPASIESDVETDDSPSVIQSPTPRKLKILRKSVVIPDTPELNLKDDSSNAVQSPTSRRMKILRKPLVITDTPESDVTPSVCGKKSDDEASSSYLPVKSQGVGVYSILSQSSRVRPSSSSLSILAKKPRLDLSQKGAKSKELQYDGFGGHSKVDDFPSPILKCKKKKNNLMSVRVKRSKTSDDNNKKLDKFFIDLT</sequence>
<dbReference type="RefSeq" id="XP_015518445.1">
    <property type="nucleotide sequence ID" value="XM_015662959.2"/>
</dbReference>
<proteinExistence type="predicted"/>
<dbReference type="InterPro" id="IPR001841">
    <property type="entry name" value="Znf_RING"/>
</dbReference>
<keyword evidence="4" id="KW-0175">Coiled coil</keyword>
<dbReference type="GO" id="GO:0008270">
    <property type="term" value="F:zinc ion binding"/>
    <property type="evidence" value="ECO:0007669"/>
    <property type="project" value="UniProtKB-KW"/>
</dbReference>
<dbReference type="PANTHER" id="PTHR46569">
    <property type="entry name" value="E3 UBIQUITIN-PROTEIN LIGASE TRAIP"/>
    <property type="match status" value="1"/>
</dbReference>
<feature type="domain" description="RING-type" evidence="6">
    <location>
        <begin position="5"/>
        <end position="46"/>
    </location>
</feature>
<keyword evidence="2" id="KW-0862">Zinc</keyword>
<name>A0A6J0BVI1_NEOLC</name>
<dbReference type="GO" id="GO:0016567">
    <property type="term" value="P:protein ubiquitination"/>
    <property type="evidence" value="ECO:0007669"/>
    <property type="project" value="TreeGrafter"/>
</dbReference>
<dbReference type="GO" id="GO:0061630">
    <property type="term" value="F:ubiquitin protein ligase activity"/>
    <property type="evidence" value="ECO:0007669"/>
    <property type="project" value="TreeGrafter"/>
</dbReference>
<protein>
    <submittedName>
        <fullName evidence="8">E3 ubiquitin-protein ligase TRAIP</fullName>
    </submittedName>
</protein>
<feature type="region of interest" description="Disordered" evidence="5">
    <location>
        <begin position="370"/>
        <end position="391"/>
    </location>
</feature>
<dbReference type="InterPro" id="IPR013083">
    <property type="entry name" value="Znf_RING/FYVE/PHD"/>
</dbReference>
<dbReference type="OrthoDB" id="8062037at2759"/>
<dbReference type="PROSITE" id="PS50089">
    <property type="entry name" value="ZF_RING_2"/>
    <property type="match status" value="1"/>
</dbReference>
<evidence type="ECO:0000256" key="2">
    <source>
        <dbReference type="ARBA" id="ARBA00022833"/>
    </source>
</evidence>
<reference evidence="8" key="1">
    <citation type="submission" date="2025-08" db="UniProtKB">
        <authorList>
            <consortium name="RefSeq"/>
        </authorList>
    </citation>
    <scope>IDENTIFICATION</scope>
    <source>
        <tissue evidence="8">Thorax and Abdomen</tissue>
    </source>
</reference>
<dbReference type="GO" id="GO:0031297">
    <property type="term" value="P:replication fork processing"/>
    <property type="evidence" value="ECO:0007669"/>
    <property type="project" value="TreeGrafter"/>
</dbReference>
<keyword evidence="7" id="KW-1185">Reference proteome</keyword>
<dbReference type="Pfam" id="PF13639">
    <property type="entry name" value="zf-RING_2"/>
    <property type="match status" value="1"/>
</dbReference>
<feature type="coiled-coil region" evidence="4">
    <location>
        <begin position="99"/>
        <end position="133"/>
    </location>
</feature>
<dbReference type="AlphaFoldDB" id="A0A6J0BVI1"/>
<feature type="coiled-coil region" evidence="4">
    <location>
        <begin position="199"/>
        <end position="264"/>
    </location>
</feature>
<dbReference type="PANTHER" id="PTHR46569:SF1">
    <property type="entry name" value="E3 UBIQUITIN-PROTEIN LIGASE RFWD3-RELATED"/>
    <property type="match status" value="1"/>
</dbReference>
<evidence type="ECO:0000259" key="6">
    <source>
        <dbReference type="PROSITE" id="PS50089"/>
    </source>
</evidence>
<evidence type="ECO:0000256" key="5">
    <source>
        <dbReference type="SAM" id="MobiDB-lite"/>
    </source>
</evidence>